<keyword evidence="4 6" id="KW-1133">Transmembrane helix</keyword>
<dbReference type="RefSeq" id="WP_073529311.1">
    <property type="nucleotide sequence ID" value="NZ_MJAO01000003.1"/>
</dbReference>
<dbReference type="PROSITE" id="PS00217">
    <property type="entry name" value="SUGAR_TRANSPORT_2"/>
    <property type="match status" value="1"/>
</dbReference>
<accession>A0A1Q4P532</accession>
<feature type="transmembrane region" description="Helical" evidence="6">
    <location>
        <begin position="318"/>
        <end position="342"/>
    </location>
</feature>
<organism evidence="8 9">
    <name type="scientific">Serratia marcescens</name>
    <dbReference type="NCBI Taxonomy" id="615"/>
    <lineage>
        <taxon>Bacteria</taxon>
        <taxon>Pseudomonadati</taxon>
        <taxon>Pseudomonadota</taxon>
        <taxon>Gammaproteobacteria</taxon>
        <taxon>Enterobacterales</taxon>
        <taxon>Yersiniaceae</taxon>
        <taxon>Serratia</taxon>
    </lineage>
</organism>
<feature type="transmembrane region" description="Helical" evidence="6">
    <location>
        <begin position="12"/>
        <end position="30"/>
    </location>
</feature>
<feature type="transmembrane region" description="Helical" evidence="6">
    <location>
        <begin position="227"/>
        <end position="247"/>
    </location>
</feature>
<evidence type="ECO:0000256" key="1">
    <source>
        <dbReference type="ARBA" id="ARBA00004651"/>
    </source>
</evidence>
<proteinExistence type="predicted"/>
<feature type="transmembrane region" description="Helical" evidence="6">
    <location>
        <begin position="354"/>
        <end position="375"/>
    </location>
</feature>
<keyword evidence="3 6" id="KW-0812">Transmembrane</keyword>
<sequence>MSNDIDPRYWKKIVVVLCLGWAVIWIYRTVLTPILPEIQQTIGAHSNAEMGLIASFYFFAYTGMQIPAGILVDKFGKKVVLIPGFCLFIIATLLIGNATSLTMVYAGSLLAGMGCGSYYGSAYSLSSENIPLERRGLATAVINSGSALGMAIGLIASSLLVKSFNMNWQIMLFIITGLLVAMTLVFAVVIKGSQPRAPAPVSQKVAPTAIEPEEDGQASGLFSLRMVSAYAMYFATCYGYYMIVTWLPSFLQQERGFEGVAIGFSSALVAFASVPGALFFSRMSDRFRNKKVQLIIFLELCAAVMLVCTVISPDSTMLLISLILYGLLGKLAVDPIMISFVADNAPKKGYGTSFGVFNFFGMSSSVIAPFLTGVISDSTGSKVMGFYISAAILLVGTAIFFTVNVLMKRTTPTRTATEA</sequence>
<dbReference type="OrthoDB" id="4474610at2"/>
<feature type="transmembrane region" description="Helical" evidence="6">
    <location>
        <begin position="50"/>
        <end position="72"/>
    </location>
</feature>
<reference evidence="8 9" key="1">
    <citation type="submission" date="2016-09" db="EMBL/GenBank/DDBJ databases">
        <title>Serratia marcescens MSU-97 and epiphytic antimycotic-producing bacteria.</title>
        <authorList>
            <person name="Matilla M.A."/>
        </authorList>
    </citation>
    <scope>NUCLEOTIDE SEQUENCE [LARGE SCALE GENOMIC DNA]</scope>
    <source>
        <strain evidence="8 9">MSU-97</strain>
    </source>
</reference>
<protein>
    <submittedName>
        <fullName evidence="8">MFS transporter</fullName>
    </submittedName>
</protein>
<feature type="transmembrane region" description="Helical" evidence="6">
    <location>
        <begin position="79"/>
        <end position="98"/>
    </location>
</feature>
<dbReference type="PROSITE" id="PS50850">
    <property type="entry name" value="MFS"/>
    <property type="match status" value="1"/>
</dbReference>
<evidence type="ECO:0000313" key="9">
    <source>
        <dbReference type="Proteomes" id="UP000185770"/>
    </source>
</evidence>
<gene>
    <name evidence="8" type="ORF">BHU62_04195</name>
</gene>
<dbReference type="InterPro" id="IPR050189">
    <property type="entry name" value="MFS_Efflux_Transporters"/>
</dbReference>
<evidence type="ECO:0000256" key="4">
    <source>
        <dbReference type="ARBA" id="ARBA00022989"/>
    </source>
</evidence>
<dbReference type="InterPro" id="IPR020846">
    <property type="entry name" value="MFS_dom"/>
</dbReference>
<dbReference type="InterPro" id="IPR036259">
    <property type="entry name" value="MFS_trans_sf"/>
</dbReference>
<comment type="caution">
    <text evidence="8">The sequence shown here is derived from an EMBL/GenBank/DDBJ whole genome shotgun (WGS) entry which is preliminary data.</text>
</comment>
<name>A0A1Q4P532_SERMA</name>
<dbReference type="PANTHER" id="PTHR43124">
    <property type="entry name" value="PURINE EFFLUX PUMP PBUE"/>
    <property type="match status" value="1"/>
</dbReference>
<evidence type="ECO:0000313" key="8">
    <source>
        <dbReference type="EMBL" id="OKB68204.1"/>
    </source>
</evidence>
<feature type="domain" description="Major facilitator superfamily (MFS) profile" evidence="7">
    <location>
        <begin position="13"/>
        <end position="408"/>
    </location>
</feature>
<dbReference type="InterPro" id="IPR011701">
    <property type="entry name" value="MFS"/>
</dbReference>
<feature type="transmembrane region" description="Helical" evidence="6">
    <location>
        <begin position="137"/>
        <end position="156"/>
    </location>
</feature>
<feature type="transmembrane region" description="Helical" evidence="6">
    <location>
        <begin position="387"/>
        <end position="407"/>
    </location>
</feature>
<dbReference type="GO" id="GO:0005886">
    <property type="term" value="C:plasma membrane"/>
    <property type="evidence" value="ECO:0007669"/>
    <property type="project" value="UniProtKB-SubCell"/>
</dbReference>
<feature type="transmembrane region" description="Helical" evidence="6">
    <location>
        <begin position="104"/>
        <end position="125"/>
    </location>
</feature>
<dbReference type="Gene3D" id="1.20.1250.20">
    <property type="entry name" value="MFS general substrate transporter like domains"/>
    <property type="match status" value="2"/>
</dbReference>
<dbReference type="InterPro" id="IPR005829">
    <property type="entry name" value="Sugar_transporter_CS"/>
</dbReference>
<evidence type="ECO:0000256" key="2">
    <source>
        <dbReference type="ARBA" id="ARBA00022475"/>
    </source>
</evidence>
<dbReference type="AlphaFoldDB" id="A0A1Q4P532"/>
<keyword evidence="5 6" id="KW-0472">Membrane</keyword>
<dbReference type="SUPFAM" id="SSF103473">
    <property type="entry name" value="MFS general substrate transporter"/>
    <property type="match status" value="1"/>
</dbReference>
<keyword evidence="2" id="KW-1003">Cell membrane</keyword>
<comment type="subcellular location">
    <subcellularLocation>
        <location evidence="1">Cell membrane</location>
        <topology evidence="1">Multi-pass membrane protein</topology>
    </subcellularLocation>
</comment>
<evidence type="ECO:0000259" key="7">
    <source>
        <dbReference type="PROSITE" id="PS50850"/>
    </source>
</evidence>
<evidence type="ECO:0000256" key="6">
    <source>
        <dbReference type="SAM" id="Phobius"/>
    </source>
</evidence>
<evidence type="ECO:0000256" key="3">
    <source>
        <dbReference type="ARBA" id="ARBA00022692"/>
    </source>
</evidence>
<dbReference type="Pfam" id="PF07690">
    <property type="entry name" value="MFS_1"/>
    <property type="match status" value="1"/>
</dbReference>
<feature type="transmembrane region" description="Helical" evidence="6">
    <location>
        <begin position="292"/>
        <end position="312"/>
    </location>
</feature>
<feature type="transmembrane region" description="Helical" evidence="6">
    <location>
        <begin position="259"/>
        <end position="280"/>
    </location>
</feature>
<evidence type="ECO:0000256" key="5">
    <source>
        <dbReference type="ARBA" id="ARBA00023136"/>
    </source>
</evidence>
<dbReference type="GO" id="GO:0022857">
    <property type="term" value="F:transmembrane transporter activity"/>
    <property type="evidence" value="ECO:0007669"/>
    <property type="project" value="InterPro"/>
</dbReference>
<feature type="transmembrane region" description="Helical" evidence="6">
    <location>
        <begin position="168"/>
        <end position="190"/>
    </location>
</feature>
<dbReference type="EMBL" id="MJAO01000003">
    <property type="protein sequence ID" value="OKB68204.1"/>
    <property type="molecule type" value="Genomic_DNA"/>
</dbReference>
<dbReference type="PANTHER" id="PTHR43124:SF3">
    <property type="entry name" value="CHLORAMPHENICOL EFFLUX PUMP RV0191"/>
    <property type="match status" value="1"/>
</dbReference>
<dbReference type="Proteomes" id="UP000185770">
    <property type="component" value="Unassembled WGS sequence"/>
</dbReference>